<accession>A0A0B7BP39</accession>
<dbReference type="AlphaFoldDB" id="A0A0B7BP39"/>
<sequence length="76" mass="8746">MTVAEVGHMPYDKDINSKGLLKWQSSVQDTLFDDNLSMTAAEPGHLVYERKKFEKNIRVVTKFCSGQTVVWMLIRL</sequence>
<dbReference type="EMBL" id="HACG01047030">
    <property type="protein sequence ID" value="CEK93895.1"/>
    <property type="molecule type" value="Transcribed_RNA"/>
</dbReference>
<evidence type="ECO:0000313" key="1">
    <source>
        <dbReference type="EMBL" id="CEK93895.1"/>
    </source>
</evidence>
<reference evidence="1" key="1">
    <citation type="submission" date="2014-12" db="EMBL/GenBank/DDBJ databases">
        <title>Insight into the proteome of Arion vulgaris.</title>
        <authorList>
            <person name="Aradska J."/>
            <person name="Bulat T."/>
            <person name="Smidak R."/>
            <person name="Sarate P."/>
            <person name="Gangsoo J."/>
            <person name="Sialana F."/>
            <person name="Bilban M."/>
            <person name="Lubec G."/>
        </authorList>
    </citation>
    <scope>NUCLEOTIDE SEQUENCE</scope>
    <source>
        <tissue evidence="1">Skin</tissue>
    </source>
</reference>
<name>A0A0B7BP39_9EUPU</name>
<gene>
    <name evidence="1" type="primary">ORF197765</name>
</gene>
<proteinExistence type="predicted"/>
<organism evidence="1">
    <name type="scientific">Arion vulgaris</name>
    <dbReference type="NCBI Taxonomy" id="1028688"/>
    <lineage>
        <taxon>Eukaryota</taxon>
        <taxon>Metazoa</taxon>
        <taxon>Spiralia</taxon>
        <taxon>Lophotrochozoa</taxon>
        <taxon>Mollusca</taxon>
        <taxon>Gastropoda</taxon>
        <taxon>Heterobranchia</taxon>
        <taxon>Euthyneura</taxon>
        <taxon>Panpulmonata</taxon>
        <taxon>Eupulmonata</taxon>
        <taxon>Stylommatophora</taxon>
        <taxon>Helicina</taxon>
        <taxon>Arionoidea</taxon>
        <taxon>Arionidae</taxon>
        <taxon>Arion</taxon>
    </lineage>
</organism>
<protein>
    <submittedName>
        <fullName evidence="1">Uncharacterized protein</fullName>
    </submittedName>
</protein>